<comment type="caution">
    <text evidence="1">The sequence shown here is derived from an EMBL/GenBank/DDBJ whole genome shotgun (WGS) entry which is preliminary data.</text>
</comment>
<dbReference type="AlphaFoldDB" id="A0A843VCE1"/>
<accession>A0A843VCE1</accession>
<reference evidence="1" key="1">
    <citation type="submission" date="2017-07" db="EMBL/GenBank/DDBJ databases">
        <title>Taro Niue Genome Assembly and Annotation.</title>
        <authorList>
            <person name="Atibalentja N."/>
            <person name="Keating K."/>
            <person name="Fields C.J."/>
        </authorList>
    </citation>
    <scope>NUCLEOTIDE SEQUENCE</scope>
    <source>
        <strain evidence="1">Niue_2</strain>
        <tissue evidence="1">Leaf</tissue>
    </source>
</reference>
<gene>
    <name evidence="1" type="ORF">Taro_023742</name>
</gene>
<sequence length="136" mass="15190">MPQLLRLPSLSRQSNPSIRTAAGLGQNLVQTQPPMRGATVDGGVTNMGSVVSGETSARRGAAEVWRGRRYLGLSRLVIDIAGDGARARLRWRCYDDARKMRLRWRGMRLRWRDYEGEGDAARARVRGDAVRGKAKR</sequence>
<evidence type="ECO:0000313" key="2">
    <source>
        <dbReference type="Proteomes" id="UP000652761"/>
    </source>
</evidence>
<proteinExistence type="predicted"/>
<dbReference type="EMBL" id="NMUH01001308">
    <property type="protein sequence ID" value="MQL91144.1"/>
    <property type="molecule type" value="Genomic_DNA"/>
</dbReference>
<name>A0A843VCE1_COLES</name>
<organism evidence="1 2">
    <name type="scientific">Colocasia esculenta</name>
    <name type="common">Wild taro</name>
    <name type="synonym">Arum esculentum</name>
    <dbReference type="NCBI Taxonomy" id="4460"/>
    <lineage>
        <taxon>Eukaryota</taxon>
        <taxon>Viridiplantae</taxon>
        <taxon>Streptophyta</taxon>
        <taxon>Embryophyta</taxon>
        <taxon>Tracheophyta</taxon>
        <taxon>Spermatophyta</taxon>
        <taxon>Magnoliopsida</taxon>
        <taxon>Liliopsida</taxon>
        <taxon>Araceae</taxon>
        <taxon>Aroideae</taxon>
        <taxon>Colocasieae</taxon>
        <taxon>Colocasia</taxon>
    </lineage>
</organism>
<evidence type="ECO:0000313" key="1">
    <source>
        <dbReference type="EMBL" id="MQL91144.1"/>
    </source>
</evidence>
<protein>
    <submittedName>
        <fullName evidence="1">Uncharacterized protein</fullName>
    </submittedName>
</protein>
<dbReference type="Proteomes" id="UP000652761">
    <property type="component" value="Unassembled WGS sequence"/>
</dbReference>
<keyword evidence="2" id="KW-1185">Reference proteome</keyword>